<dbReference type="PANTHER" id="PTHR43031">
    <property type="entry name" value="FAD-DEPENDENT OXIDOREDUCTASE"/>
    <property type="match status" value="1"/>
</dbReference>
<feature type="domain" description="Rhodanese" evidence="1">
    <location>
        <begin position="13"/>
        <end position="96"/>
    </location>
</feature>
<dbReference type="EMBL" id="MAEI02000001">
    <property type="protein sequence ID" value="MEO1780957.1"/>
    <property type="molecule type" value="Genomic_DNA"/>
</dbReference>
<dbReference type="Gene3D" id="3.40.250.10">
    <property type="entry name" value="Rhodanese-like domain"/>
    <property type="match status" value="1"/>
</dbReference>
<name>A0ABV0F1L5_9ENTE</name>
<dbReference type="SUPFAM" id="SSF52821">
    <property type="entry name" value="Rhodanese/Cell cycle control phosphatase"/>
    <property type="match status" value="1"/>
</dbReference>
<reference evidence="2" key="2">
    <citation type="submission" date="2024-02" db="EMBL/GenBank/DDBJ databases">
        <title>The Genome Sequence of Enterococcus diestrammenae JM9A.</title>
        <authorList>
            <person name="Earl A."/>
            <person name="Manson A."/>
            <person name="Gilmore M."/>
            <person name="Sanders J."/>
            <person name="Shea T."/>
            <person name="Howe W."/>
            <person name="Livny J."/>
            <person name="Cuomo C."/>
            <person name="Neafsey D."/>
            <person name="Birren B."/>
        </authorList>
    </citation>
    <scope>NUCLEOTIDE SEQUENCE</scope>
    <source>
        <strain evidence="2">JM9A</strain>
    </source>
</reference>
<dbReference type="RefSeq" id="WP_161870586.1">
    <property type="nucleotide sequence ID" value="NZ_JAQFAM010000015.1"/>
</dbReference>
<proteinExistence type="predicted"/>
<evidence type="ECO:0000313" key="3">
    <source>
        <dbReference type="Proteomes" id="UP001429357"/>
    </source>
</evidence>
<dbReference type="InterPro" id="IPR001763">
    <property type="entry name" value="Rhodanese-like_dom"/>
</dbReference>
<dbReference type="PROSITE" id="PS50206">
    <property type="entry name" value="RHODANESE_3"/>
    <property type="match status" value="1"/>
</dbReference>
<dbReference type="PANTHER" id="PTHR43031:SF17">
    <property type="entry name" value="SULFURTRANSFERASE YTWF-RELATED"/>
    <property type="match status" value="1"/>
</dbReference>
<evidence type="ECO:0000259" key="1">
    <source>
        <dbReference type="PROSITE" id="PS50206"/>
    </source>
</evidence>
<dbReference type="InterPro" id="IPR036873">
    <property type="entry name" value="Rhodanese-like_dom_sf"/>
</dbReference>
<accession>A0ABV0F1L5</accession>
<dbReference type="Proteomes" id="UP001429357">
    <property type="component" value="Unassembled WGS sequence"/>
</dbReference>
<dbReference type="CDD" id="cd00158">
    <property type="entry name" value="RHOD"/>
    <property type="match status" value="1"/>
</dbReference>
<evidence type="ECO:0000313" key="2">
    <source>
        <dbReference type="EMBL" id="MEO1780957.1"/>
    </source>
</evidence>
<reference evidence="2" key="1">
    <citation type="submission" date="2016-06" db="EMBL/GenBank/DDBJ databases">
        <authorList>
            <person name="Van Tyne D."/>
        </authorList>
    </citation>
    <scope>NUCLEOTIDE SEQUENCE</scope>
    <source>
        <strain evidence="2">JM9A</strain>
    </source>
</reference>
<dbReference type="Pfam" id="PF00581">
    <property type="entry name" value="Rhodanese"/>
    <property type="match status" value="1"/>
</dbReference>
<comment type="caution">
    <text evidence="2">The sequence shown here is derived from an EMBL/GenBank/DDBJ whole genome shotgun (WGS) entry which is preliminary data.</text>
</comment>
<dbReference type="InterPro" id="IPR050229">
    <property type="entry name" value="GlpE_sulfurtransferase"/>
</dbReference>
<keyword evidence="3" id="KW-1185">Reference proteome</keyword>
<organism evidence="2 3">
    <name type="scientific">Enterococcus diestrammenae</name>
    <dbReference type="NCBI Taxonomy" id="1155073"/>
    <lineage>
        <taxon>Bacteria</taxon>
        <taxon>Bacillati</taxon>
        <taxon>Bacillota</taxon>
        <taxon>Bacilli</taxon>
        <taxon>Lactobacillales</taxon>
        <taxon>Enterococcaceae</taxon>
        <taxon>Enterococcus</taxon>
    </lineage>
</organism>
<gene>
    <name evidence="2" type="ORF">BAU18_000535</name>
</gene>
<sequence>MYQSISNDEFYQERNNKPIIDVREVDEYQNGHIPGAINMPLSELAQSYTQLDKEQPYFVICHSGARSANASEFLGSQGYNVTNVMGGMSAWRGEIE</sequence>
<dbReference type="SMART" id="SM00450">
    <property type="entry name" value="RHOD"/>
    <property type="match status" value="1"/>
</dbReference>
<protein>
    <recommendedName>
        <fullName evidence="1">Rhodanese domain-containing protein</fullName>
    </recommendedName>
</protein>